<reference evidence="2" key="1">
    <citation type="journal article" date="2014" name="FEMS Microbiol. Lett.">
        <title>Draft Genomic DNA Sequence of the Facultatively Methylotrophic Bacterium Acidomonas methanolica type strain MB58.</title>
        <authorList>
            <person name="Higashiura N."/>
            <person name="Hadano H."/>
            <person name="Hirakawa H."/>
            <person name="Matsutani M."/>
            <person name="Takabe S."/>
            <person name="Matsushita K."/>
            <person name="Azuma Y."/>
        </authorList>
    </citation>
    <scope>NUCLEOTIDE SEQUENCE [LARGE SCALE GENOMIC DNA]</scope>
    <source>
        <strain evidence="2">MB58</strain>
    </source>
</reference>
<dbReference type="OrthoDB" id="7283421at2"/>
<comment type="caution">
    <text evidence="1">The sequence shown here is derived from an EMBL/GenBank/DDBJ whole genome shotgun (WGS) entry which is preliminary data.</text>
</comment>
<evidence type="ECO:0000313" key="1">
    <source>
        <dbReference type="EMBL" id="GAJ29467.1"/>
    </source>
</evidence>
<dbReference type="AlphaFoldDB" id="A0A023D5P2"/>
<dbReference type="EMBL" id="BAND01000063">
    <property type="protein sequence ID" value="GAJ29467.1"/>
    <property type="molecule type" value="Genomic_DNA"/>
</dbReference>
<evidence type="ECO:0000313" key="2">
    <source>
        <dbReference type="Proteomes" id="UP000019760"/>
    </source>
</evidence>
<dbReference type="RefSeq" id="WP_042059388.1">
    <property type="nucleotide sequence ID" value="NZ_BAND01000063.1"/>
</dbReference>
<protein>
    <submittedName>
        <fullName evidence="1">Uncharacterized protein</fullName>
    </submittedName>
</protein>
<organism evidence="1 2">
    <name type="scientific">Acidomonas methanolica NBRC 104435</name>
    <dbReference type="NCBI Taxonomy" id="1231351"/>
    <lineage>
        <taxon>Bacteria</taxon>
        <taxon>Pseudomonadati</taxon>
        <taxon>Pseudomonadota</taxon>
        <taxon>Alphaproteobacteria</taxon>
        <taxon>Acetobacterales</taxon>
        <taxon>Acetobacteraceae</taxon>
        <taxon>Acidomonas</taxon>
    </lineage>
</organism>
<name>A0A023D5P2_ACIMT</name>
<proteinExistence type="predicted"/>
<accession>A0A023D5P2</accession>
<reference evidence="1 2" key="2">
    <citation type="journal article" date="2014" name="FEMS Microbiol. Lett.">
        <title>Draft genomic DNA sequence of the facultatively methylotrophic bacterium Acidomonas methanolica type strain MB58.</title>
        <authorList>
            <person name="Higashiura N."/>
            <person name="Hadano H."/>
            <person name="Hirakawa H."/>
            <person name="Matsutani M."/>
            <person name="Takabe S."/>
            <person name="Matsushita K."/>
            <person name="Azuma Y."/>
        </authorList>
    </citation>
    <scope>NUCLEOTIDE SEQUENCE [LARGE SCALE GENOMIC DNA]</scope>
    <source>
        <strain evidence="1 2">MB58</strain>
    </source>
</reference>
<sequence length="203" mass="22469">MTPTASGQRYWLLDHFGGMLDHDVLHDRMTTRPIAGQTYPGLFFYAEDVTAPPFDVDLRKIVSLPMPLPALRAVPTDHTGLIALALRDTRPVTYLTSTLFDHLHDDATEVREWERFLPVSEALLHALVIASDTRLSTLSSGEDATPGPLVIEHGHHARIGDLAFPLGENAERLEQIATLPPGTSHTVTLMTRNGPRDTLVRRV</sequence>
<gene>
    <name evidence="1" type="ORF">Amme_063_005</name>
</gene>
<keyword evidence="2" id="KW-1185">Reference proteome</keyword>
<dbReference type="Proteomes" id="UP000019760">
    <property type="component" value="Unassembled WGS sequence"/>
</dbReference>